<organism evidence="1 2">
    <name type="scientific">Liparis tanakae</name>
    <name type="common">Tanaka's snailfish</name>
    <dbReference type="NCBI Taxonomy" id="230148"/>
    <lineage>
        <taxon>Eukaryota</taxon>
        <taxon>Metazoa</taxon>
        <taxon>Chordata</taxon>
        <taxon>Craniata</taxon>
        <taxon>Vertebrata</taxon>
        <taxon>Euteleostomi</taxon>
        <taxon>Actinopterygii</taxon>
        <taxon>Neopterygii</taxon>
        <taxon>Teleostei</taxon>
        <taxon>Neoteleostei</taxon>
        <taxon>Acanthomorphata</taxon>
        <taxon>Eupercaria</taxon>
        <taxon>Perciformes</taxon>
        <taxon>Cottioidei</taxon>
        <taxon>Cottales</taxon>
        <taxon>Liparidae</taxon>
        <taxon>Liparis</taxon>
    </lineage>
</organism>
<sequence length="227" mass="25460">MEEGEGVCCEVTGEVPEEERERRLSAAKGTFLKREESILKKALGGDGRSERQVCQGPLESLRLPRHWKADRRLPLPPPRCGEEALSWGQVLVLELELELELVLEAENRRWRWWSLEPWRREARGERDRNGGLSFSVDRGRPFGQWGMLGLGVSCGVKLGLLPSFPPGDPSPSFSFAPTATLARPLCSASRTSKCFFRPETARRCGLRPLAMPRYIISSDSSVQTAKL</sequence>
<gene>
    <name evidence="1" type="ORF">EYF80_049496</name>
</gene>
<evidence type="ECO:0000313" key="2">
    <source>
        <dbReference type="Proteomes" id="UP000314294"/>
    </source>
</evidence>
<reference evidence="1 2" key="1">
    <citation type="submission" date="2019-03" db="EMBL/GenBank/DDBJ databases">
        <title>First draft genome of Liparis tanakae, snailfish: a comprehensive survey of snailfish specific genes.</title>
        <authorList>
            <person name="Kim W."/>
            <person name="Song I."/>
            <person name="Jeong J.-H."/>
            <person name="Kim D."/>
            <person name="Kim S."/>
            <person name="Ryu S."/>
            <person name="Song J.Y."/>
            <person name="Lee S.K."/>
        </authorList>
    </citation>
    <scope>NUCLEOTIDE SEQUENCE [LARGE SCALE GENOMIC DNA]</scope>
    <source>
        <tissue evidence="1">Muscle</tissue>
    </source>
</reference>
<dbReference type="AlphaFoldDB" id="A0A4Z2FHV3"/>
<name>A0A4Z2FHV3_9TELE</name>
<protein>
    <submittedName>
        <fullName evidence="1">Uncharacterized protein</fullName>
    </submittedName>
</protein>
<dbReference type="Proteomes" id="UP000314294">
    <property type="component" value="Unassembled WGS sequence"/>
</dbReference>
<evidence type="ECO:0000313" key="1">
    <source>
        <dbReference type="EMBL" id="TNN40334.1"/>
    </source>
</evidence>
<accession>A0A4Z2FHV3</accession>
<proteinExistence type="predicted"/>
<dbReference type="EMBL" id="SRLO01001198">
    <property type="protein sequence ID" value="TNN40334.1"/>
    <property type="molecule type" value="Genomic_DNA"/>
</dbReference>
<comment type="caution">
    <text evidence="1">The sequence shown here is derived from an EMBL/GenBank/DDBJ whole genome shotgun (WGS) entry which is preliminary data.</text>
</comment>
<keyword evidence="2" id="KW-1185">Reference proteome</keyword>